<dbReference type="SUPFAM" id="SSF49599">
    <property type="entry name" value="TRAF domain-like"/>
    <property type="match status" value="2"/>
</dbReference>
<comment type="caution">
    <text evidence="2">The sequence shown here is derived from an EMBL/GenBank/DDBJ whole genome shotgun (WGS) entry which is preliminary data.</text>
</comment>
<dbReference type="InterPro" id="IPR008974">
    <property type="entry name" value="TRAF-like"/>
</dbReference>
<dbReference type="PANTHER" id="PTHR46162">
    <property type="entry name" value="TRAF-LIKE FAMILY PROTEIN"/>
    <property type="match status" value="1"/>
</dbReference>
<dbReference type="InterPro" id="IPR002083">
    <property type="entry name" value="MATH/TRAF_dom"/>
</dbReference>
<dbReference type="Gene3D" id="2.60.210.10">
    <property type="entry name" value="Apoptosis, Tumor Necrosis Factor Receptor Associated Protein 2, Chain A"/>
    <property type="match status" value="2"/>
</dbReference>
<protein>
    <recommendedName>
        <fullName evidence="1">MATH domain-containing protein</fullName>
    </recommendedName>
</protein>
<feature type="domain" description="MATH" evidence="1">
    <location>
        <begin position="82"/>
        <end position="210"/>
    </location>
</feature>
<keyword evidence="3" id="KW-1185">Reference proteome</keyword>
<evidence type="ECO:0000313" key="2">
    <source>
        <dbReference type="EMBL" id="CAK7324672.1"/>
    </source>
</evidence>
<dbReference type="Pfam" id="PF22486">
    <property type="entry name" value="MATH_2"/>
    <property type="match status" value="1"/>
</dbReference>
<evidence type="ECO:0000259" key="1">
    <source>
        <dbReference type="PROSITE" id="PS50144"/>
    </source>
</evidence>
<dbReference type="Proteomes" id="UP001314170">
    <property type="component" value="Unassembled WGS sequence"/>
</dbReference>
<dbReference type="CDD" id="cd00121">
    <property type="entry name" value="MATH"/>
    <property type="match status" value="1"/>
</dbReference>
<dbReference type="EMBL" id="CAWUPB010000481">
    <property type="protein sequence ID" value="CAK7324672.1"/>
    <property type="molecule type" value="Genomic_DNA"/>
</dbReference>
<dbReference type="SMART" id="SM00061">
    <property type="entry name" value="MATH"/>
    <property type="match status" value="1"/>
</dbReference>
<dbReference type="PANTHER" id="PTHR46162:SF2">
    <property type="entry name" value="ANKYRIN REPEAT-CONTAINING PROTEIN-RELATED"/>
    <property type="match status" value="1"/>
</dbReference>
<dbReference type="PROSITE" id="PS50144">
    <property type="entry name" value="MATH"/>
    <property type="match status" value="2"/>
</dbReference>
<name>A0AAV1QSE5_9ROSI</name>
<feature type="domain" description="MATH" evidence="1">
    <location>
        <begin position="1"/>
        <end position="60"/>
    </location>
</feature>
<dbReference type="AlphaFoldDB" id="A0AAV1QSE5"/>
<accession>A0AAV1QSE5</accession>
<sequence>MMPLSNVLALLPRLDAAGKETRFHGLKFSWGFDQFVKLSTFNDARHGFLLDDSCVFGAEVFVRKERSRGTGELLSMIKQPDPFEYTWKIKNFSKLDEKRQESEIFSMADQKWKIVLYPKGKGRGMGTHLSLYLALDLATLPTGYRLYTEYTLRILNQFWGRESDRYVKAKHWFDASSSERGWARFISQDIIYQPNGSYVVKDTCIVEAEVTVLGIVSAF</sequence>
<evidence type="ECO:0000313" key="3">
    <source>
        <dbReference type="Proteomes" id="UP001314170"/>
    </source>
</evidence>
<gene>
    <name evidence="2" type="ORF">DCAF_LOCUS2330</name>
</gene>
<organism evidence="2 3">
    <name type="scientific">Dovyalis caffra</name>
    <dbReference type="NCBI Taxonomy" id="77055"/>
    <lineage>
        <taxon>Eukaryota</taxon>
        <taxon>Viridiplantae</taxon>
        <taxon>Streptophyta</taxon>
        <taxon>Embryophyta</taxon>
        <taxon>Tracheophyta</taxon>
        <taxon>Spermatophyta</taxon>
        <taxon>Magnoliopsida</taxon>
        <taxon>eudicotyledons</taxon>
        <taxon>Gunneridae</taxon>
        <taxon>Pentapetalae</taxon>
        <taxon>rosids</taxon>
        <taxon>fabids</taxon>
        <taxon>Malpighiales</taxon>
        <taxon>Salicaceae</taxon>
        <taxon>Flacourtieae</taxon>
        <taxon>Dovyalis</taxon>
    </lineage>
</organism>
<proteinExistence type="predicted"/>
<reference evidence="2 3" key="1">
    <citation type="submission" date="2024-01" db="EMBL/GenBank/DDBJ databases">
        <authorList>
            <person name="Waweru B."/>
        </authorList>
    </citation>
    <scope>NUCLEOTIDE SEQUENCE [LARGE SCALE GENOMIC DNA]</scope>
</reference>